<evidence type="ECO:0000313" key="2">
    <source>
        <dbReference type="EMBL" id="WOK97834.1"/>
    </source>
</evidence>
<organism evidence="2 3">
    <name type="scientific">Canna indica</name>
    <name type="common">Indian-shot</name>
    <dbReference type="NCBI Taxonomy" id="4628"/>
    <lineage>
        <taxon>Eukaryota</taxon>
        <taxon>Viridiplantae</taxon>
        <taxon>Streptophyta</taxon>
        <taxon>Embryophyta</taxon>
        <taxon>Tracheophyta</taxon>
        <taxon>Spermatophyta</taxon>
        <taxon>Magnoliopsida</taxon>
        <taxon>Liliopsida</taxon>
        <taxon>Zingiberales</taxon>
        <taxon>Cannaceae</taxon>
        <taxon>Canna</taxon>
    </lineage>
</organism>
<protein>
    <submittedName>
        <fullName evidence="2">Uncharacterized protein</fullName>
    </submittedName>
</protein>
<reference evidence="2 3" key="1">
    <citation type="submission" date="2023-10" db="EMBL/GenBank/DDBJ databases">
        <title>Chromosome-scale genome assembly provides insights into flower coloration mechanisms of Canna indica.</title>
        <authorList>
            <person name="Li C."/>
        </authorList>
    </citation>
    <scope>NUCLEOTIDE SEQUENCE [LARGE SCALE GENOMIC DNA]</scope>
    <source>
        <tissue evidence="2">Flower</tissue>
    </source>
</reference>
<name>A0AAQ3JWS2_9LILI</name>
<proteinExistence type="predicted"/>
<dbReference type="EMBL" id="CP136891">
    <property type="protein sequence ID" value="WOK97834.1"/>
    <property type="molecule type" value="Genomic_DNA"/>
</dbReference>
<accession>A0AAQ3JWS2</accession>
<feature type="compositionally biased region" description="Basic residues" evidence="1">
    <location>
        <begin position="282"/>
        <end position="296"/>
    </location>
</feature>
<gene>
    <name evidence="2" type="ORF">Cni_G06542</name>
</gene>
<feature type="region of interest" description="Disordered" evidence="1">
    <location>
        <begin position="262"/>
        <end position="306"/>
    </location>
</feature>
<keyword evidence="3" id="KW-1185">Reference proteome</keyword>
<dbReference type="AlphaFoldDB" id="A0AAQ3JWS2"/>
<sequence length="399" mass="43445">MLEQASNSSCNLDEGWKNQIINEFNETQHHSEKEGLTNGIIETSYITLDEEQLPKNFDKEAGEDANAEAAVHLVRNSLLDALKVEVGRRLSTSYLKKIDGLLVDDMKQAVDTIAQAVVLDNQLNLKSFSEVSHSTLVKFGTLGGEHAVHIISSAIEKTSHLKKVLLVGVIVGSLLASLRKYFKIATSHDNKEDEKVENIQETSPVKEANSRSELFDDEKDQAHDGMVKGDKTFSKVNSNGDGVMIGAVTAALGATALFAHHQPSCERKGPSDGPPREFVSGKSRRKSSVGKGRLQKKGALGHAESREMARLEKTKGRKVCVGGAAGREGERELHSRIGSRKSSCTVEVGRTFWCCLFLHGSYGRLVQISELAFGPPAIIKWSILLTLEAIDGDVGNCKV</sequence>
<evidence type="ECO:0000313" key="3">
    <source>
        <dbReference type="Proteomes" id="UP001327560"/>
    </source>
</evidence>
<evidence type="ECO:0000256" key="1">
    <source>
        <dbReference type="SAM" id="MobiDB-lite"/>
    </source>
</evidence>
<dbReference type="Proteomes" id="UP001327560">
    <property type="component" value="Chromosome 2"/>
</dbReference>